<accession>A0ABV7WI17</accession>
<dbReference type="PANTHER" id="PTHR36927">
    <property type="entry name" value="BLR4337 PROTEIN"/>
    <property type="match status" value="1"/>
</dbReference>
<feature type="transmembrane region" description="Helical" evidence="2">
    <location>
        <begin position="184"/>
        <end position="206"/>
    </location>
</feature>
<feature type="transmembrane region" description="Helical" evidence="2">
    <location>
        <begin position="137"/>
        <end position="163"/>
    </location>
</feature>
<evidence type="ECO:0000313" key="4">
    <source>
        <dbReference type="EMBL" id="MFC3688868.1"/>
    </source>
</evidence>
<feature type="transmembrane region" description="Helical" evidence="2">
    <location>
        <begin position="96"/>
        <end position="117"/>
    </location>
</feature>
<feature type="transmembrane region" description="Helical" evidence="2">
    <location>
        <begin position="218"/>
        <end position="238"/>
    </location>
</feature>
<dbReference type="PANTHER" id="PTHR36927:SF1">
    <property type="entry name" value="MDO-LIKE PROTEIN"/>
    <property type="match status" value="1"/>
</dbReference>
<feature type="domain" description="Acyltransferase 3" evidence="3">
    <location>
        <begin position="18"/>
        <end position="363"/>
    </location>
</feature>
<sequence length="448" mass="47363">MSTSTPVLPGPPATGRLHFLDGLRGALMIVGIPFHAAMGLSGEDWVVRNDEQSLPLELLAAFLHLWRMPAFFVVAGFFAVLVLHRRTPGRWFRSRLERLGIPLLFGLLAINPVQALIRGRSELGSWAAAVDSWGELMVLGGAVHLWFLRDLLVYCLVLALLAASPWRSALARAADRAVARAMASTWLAAVVTVGAGVAVVAMLAAWRLSGVGGLTEVVLGNQVLLNSPFFVIGAALAVQPGRLRQLAGRPLALPAAVAAACLVVLVLIARGVLGSGAVVDATEAAAATVGGLTGALVIVGLALRHGDRDSVAVTWVVDSSLVVYLLHHVVVLAMVAWLISTDVPAELGFILVVAVALVTSVLAYEAVNATPGLRYLLTGRRSRATSLSDVLRGRRAATRAARPELVTRPGQSTPPRLVGRPHHSPARRTFAGPTSAGKQHGRRRPSRR</sequence>
<evidence type="ECO:0000313" key="5">
    <source>
        <dbReference type="Proteomes" id="UP001595685"/>
    </source>
</evidence>
<dbReference type="GO" id="GO:0016746">
    <property type="term" value="F:acyltransferase activity"/>
    <property type="evidence" value="ECO:0007669"/>
    <property type="project" value="UniProtKB-KW"/>
</dbReference>
<proteinExistence type="predicted"/>
<evidence type="ECO:0000259" key="3">
    <source>
        <dbReference type="Pfam" id="PF01757"/>
    </source>
</evidence>
<dbReference type="Proteomes" id="UP001595685">
    <property type="component" value="Unassembled WGS sequence"/>
</dbReference>
<comment type="caution">
    <text evidence="4">The sequence shown here is derived from an EMBL/GenBank/DDBJ whole genome shotgun (WGS) entry which is preliminary data.</text>
</comment>
<dbReference type="InterPro" id="IPR002656">
    <property type="entry name" value="Acyl_transf_3_dom"/>
</dbReference>
<dbReference type="InterPro" id="IPR050623">
    <property type="entry name" value="Glucan_succinyl_AcylTrfase"/>
</dbReference>
<dbReference type="EMBL" id="JBHRWW010000006">
    <property type="protein sequence ID" value="MFC3688868.1"/>
    <property type="molecule type" value="Genomic_DNA"/>
</dbReference>
<keyword evidence="4" id="KW-0012">Acyltransferase</keyword>
<keyword evidence="5" id="KW-1185">Reference proteome</keyword>
<reference evidence="5" key="1">
    <citation type="journal article" date="2019" name="Int. J. Syst. Evol. Microbiol.">
        <title>The Global Catalogue of Microorganisms (GCM) 10K type strain sequencing project: providing services to taxonomists for standard genome sequencing and annotation.</title>
        <authorList>
            <consortium name="The Broad Institute Genomics Platform"/>
            <consortium name="The Broad Institute Genome Sequencing Center for Infectious Disease"/>
            <person name="Wu L."/>
            <person name="Ma J."/>
        </authorList>
    </citation>
    <scope>NUCLEOTIDE SEQUENCE [LARGE SCALE GENOMIC DNA]</scope>
    <source>
        <strain evidence="5">NCAIM B.02333</strain>
    </source>
</reference>
<feature type="transmembrane region" description="Helical" evidence="2">
    <location>
        <begin position="315"/>
        <end position="339"/>
    </location>
</feature>
<evidence type="ECO:0000256" key="2">
    <source>
        <dbReference type="SAM" id="Phobius"/>
    </source>
</evidence>
<feature type="transmembrane region" description="Helical" evidence="2">
    <location>
        <begin position="250"/>
        <end position="272"/>
    </location>
</feature>
<keyword evidence="2" id="KW-0812">Transmembrane</keyword>
<protein>
    <submittedName>
        <fullName evidence="4">Acyltransferase family protein</fullName>
    </submittedName>
</protein>
<feature type="region of interest" description="Disordered" evidence="1">
    <location>
        <begin position="398"/>
        <end position="448"/>
    </location>
</feature>
<organism evidence="4 5">
    <name type="scientific">Aquipuribacter hungaricus</name>
    <dbReference type="NCBI Taxonomy" id="545624"/>
    <lineage>
        <taxon>Bacteria</taxon>
        <taxon>Bacillati</taxon>
        <taxon>Actinomycetota</taxon>
        <taxon>Actinomycetes</taxon>
        <taxon>Micrococcales</taxon>
        <taxon>Intrasporangiaceae</taxon>
        <taxon>Aquipuribacter</taxon>
    </lineage>
</organism>
<dbReference type="RefSeq" id="WP_340288075.1">
    <property type="nucleotide sequence ID" value="NZ_JBBEOI010000001.1"/>
</dbReference>
<dbReference type="Pfam" id="PF01757">
    <property type="entry name" value="Acyl_transf_3"/>
    <property type="match status" value="1"/>
</dbReference>
<keyword evidence="2" id="KW-0472">Membrane</keyword>
<feature type="transmembrane region" description="Helical" evidence="2">
    <location>
        <begin position="345"/>
        <end position="364"/>
    </location>
</feature>
<feature type="transmembrane region" description="Helical" evidence="2">
    <location>
        <begin position="284"/>
        <end position="303"/>
    </location>
</feature>
<gene>
    <name evidence="4" type="ORF">ACFOLH_10995</name>
</gene>
<evidence type="ECO:0000256" key="1">
    <source>
        <dbReference type="SAM" id="MobiDB-lite"/>
    </source>
</evidence>
<keyword evidence="2" id="KW-1133">Transmembrane helix</keyword>
<feature type="compositionally biased region" description="Basic residues" evidence="1">
    <location>
        <begin position="439"/>
        <end position="448"/>
    </location>
</feature>
<keyword evidence="4" id="KW-0808">Transferase</keyword>
<name>A0ABV7WI17_9MICO</name>
<feature type="transmembrane region" description="Helical" evidence="2">
    <location>
        <begin position="65"/>
        <end position="84"/>
    </location>
</feature>